<dbReference type="PANTHER" id="PTHR44591">
    <property type="entry name" value="STRESS RESPONSE REGULATOR PROTEIN 1"/>
    <property type="match status" value="1"/>
</dbReference>
<dbReference type="InterPro" id="IPR050595">
    <property type="entry name" value="Bact_response_regulator"/>
</dbReference>
<dbReference type="SUPFAM" id="SSF52172">
    <property type="entry name" value="CheY-like"/>
    <property type="match status" value="1"/>
</dbReference>
<dbReference type="EMBL" id="PKLZ01000001">
    <property type="protein sequence ID" value="PLW84410.1"/>
    <property type="molecule type" value="Genomic_DNA"/>
</dbReference>
<dbReference type="Gene3D" id="3.40.50.2300">
    <property type="match status" value="1"/>
</dbReference>
<keyword evidence="1 3" id="KW-0597">Phosphoprotein</keyword>
<reference evidence="6" key="1">
    <citation type="submission" date="2017-11" db="EMBL/GenBank/DDBJ databases">
        <title>The draft genome sequence of Chromatocurvus sp. F02.</title>
        <authorList>
            <person name="Du Z.-J."/>
            <person name="Chang Y.-Q."/>
        </authorList>
    </citation>
    <scope>NUCLEOTIDE SEQUENCE [LARGE SCALE GENOMIC DNA]</scope>
    <source>
        <strain evidence="6">F02</strain>
    </source>
</reference>
<dbReference type="AlphaFoldDB" id="A0A2N5Y7P6"/>
<gene>
    <name evidence="5" type="ORF">CWI75_03465</name>
</gene>
<sequence>MTEQAEDQDIAGVRVAIVDDAKTIRMMMSHTLKKMGCEVESAEDGYRALGLFRRFRPEIIFLDISMPGLDGYQTCSLIRHSEETRDIPVILLSSSDGIFDIARGQARGATAHVSKIPPDAVLRQLIHEHTRTSGVAA</sequence>
<dbReference type="OrthoDB" id="9800897at2"/>
<evidence type="ECO:0000313" key="5">
    <source>
        <dbReference type="EMBL" id="PLW84410.1"/>
    </source>
</evidence>
<dbReference type="SMART" id="SM00448">
    <property type="entry name" value="REC"/>
    <property type="match status" value="1"/>
</dbReference>
<dbReference type="GO" id="GO:0000160">
    <property type="term" value="P:phosphorelay signal transduction system"/>
    <property type="evidence" value="ECO:0007669"/>
    <property type="project" value="UniProtKB-KW"/>
</dbReference>
<organism evidence="5 6">
    <name type="scientific">Kineobactrum sediminis</name>
    <dbReference type="NCBI Taxonomy" id="1905677"/>
    <lineage>
        <taxon>Bacteria</taxon>
        <taxon>Pseudomonadati</taxon>
        <taxon>Pseudomonadota</taxon>
        <taxon>Gammaproteobacteria</taxon>
        <taxon>Cellvibrionales</taxon>
        <taxon>Halieaceae</taxon>
        <taxon>Kineobactrum</taxon>
    </lineage>
</organism>
<dbReference type="PROSITE" id="PS50110">
    <property type="entry name" value="RESPONSE_REGULATORY"/>
    <property type="match status" value="1"/>
</dbReference>
<evidence type="ECO:0000256" key="1">
    <source>
        <dbReference type="ARBA" id="ARBA00022553"/>
    </source>
</evidence>
<protein>
    <submittedName>
        <fullName evidence="5">Pilus assembly protein PilG</fullName>
    </submittedName>
</protein>
<dbReference type="RefSeq" id="WP_101520044.1">
    <property type="nucleotide sequence ID" value="NZ_PKLZ01000001.1"/>
</dbReference>
<keyword evidence="6" id="KW-1185">Reference proteome</keyword>
<evidence type="ECO:0000259" key="4">
    <source>
        <dbReference type="PROSITE" id="PS50110"/>
    </source>
</evidence>
<accession>A0A2N5Y7P6</accession>
<dbReference type="InterPro" id="IPR011006">
    <property type="entry name" value="CheY-like_superfamily"/>
</dbReference>
<dbReference type="PANTHER" id="PTHR44591:SF14">
    <property type="entry name" value="PROTEIN PILG"/>
    <property type="match status" value="1"/>
</dbReference>
<evidence type="ECO:0000313" key="6">
    <source>
        <dbReference type="Proteomes" id="UP000234845"/>
    </source>
</evidence>
<feature type="domain" description="Response regulatory" evidence="4">
    <location>
        <begin position="14"/>
        <end position="130"/>
    </location>
</feature>
<proteinExistence type="predicted"/>
<name>A0A2N5Y7P6_9GAMM</name>
<evidence type="ECO:0000256" key="3">
    <source>
        <dbReference type="PROSITE-ProRule" id="PRU00169"/>
    </source>
</evidence>
<feature type="modified residue" description="4-aspartylphosphate" evidence="3">
    <location>
        <position position="63"/>
    </location>
</feature>
<dbReference type="Proteomes" id="UP000234845">
    <property type="component" value="Unassembled WGS sequence"/>
</dbReference>
<keyword evidence="2" id="KW-0902">Two-component regulatory system</keyword>
<dbReference type="Pfam" id="PF00072">
    <property type="entry name" value="Response_reg"/>
    <property type="match status" value="1"/>
</dbReference>
<comment type="caution">
    <text evidence="5">The sequence shown here is derived from an EMBL/GenBank/DDBJ whole genome shotgun (WGS) entry which is preliminary data.</text>
</comment>
<evidence type="ECO:0000256" key="2">
    <source>
        <dbReference type="ARBA" id="ARBA00023012"/>
    </source>
</evidence>
<dbReference type="InterPro" id="IPR001789">
    <property type="entry name" value="Sig_transdc_resp-reg_receiver"/>
</dbReference>